<evidence type="ECO:0000259" key="8">
    <source>
        <dbReference type="Pfam" id="PF02706"/>
    </source>
</evidence>
<evidence type="ECO:0000256" key="3">
    <source>
        <dbReference type="ARBA" id="ARBA00022692"/>
    </source>
</evidence>
<dbReference type="AlphaFoldDB" id="X1AG89"/>
<gene>
    <name evidence="9" type="ORF">S01H4_15821</name>
</gene>
<feature type="transmembrane region" description="Helical" evidence="7">
    <location>
        <begin position="20"/>
        <end position="41"/>
    </location>
</feature>
<proteinExistence type="predicted"/>
<feature type="coiled-coil region" evidence="6">
    <location>
        <begin position="284"/>
        <end position="325"/>
    </location>
</feature>
<name>X1AG89_9ZZZZ</name>
<dbReference type="InterPro" id="IPR050445">
    <property type="entry name" value="Bact_polysacc_biosynth/exp"/>
</dbReference>
<evidence type="ECO:0000256" key="6">
    <source>
        <dbReference type="SAM" id="Coils"/>
    </source>
</evidence>
<evidence type="ECO:0000313" key="9">
    <source>
        <dbReference type="EMBL" id="GAG71748.1"/>
    </source>
</evidence>
<evidence type="ECO:0000256" key="4">
    <source>
        <dbReference type="ARBA" id="ARBA00022989"/>
    </source>
</evidence>
<keyword evidence="4 7" id="KW-1133">Transmembrane helix</keyword>
<dbReference type="Pfam" id="PF02706">
    <property type="entry name" value="Wzz"/>
    <property type="match status" value="1"/>
</dbReference>
<dbReference type="PANTHER" id="PTHR32309:SF13">
    <property type="entry name" value="FERRIC ENTEROBACTIN TRANSPORT PROTEIN FEPE"/>
    <property type="match status" value="1"/>
</dbReference>
<keyword evidence="2" id="KW-1003">Cell membrane</keyword>
<accession>X1AG89</accession>
<evidence type="ECO:0000256" key="2">
    <source>
        <dbReference type="ARBA" id="ARBA00022475"/>
    </source>
</evidence>
<feature type="domain" description="Polysaccharide chain length determinant N-terminal" evidence="8">
    <location>
        <begin position="5"/>
        <end position="96"/>
    </location>
</feature>
<comment type="caution">
    <text evidence="9">The sequence shown here is derived from an EMBL/GenBank/DDBJ whole genome shotgun (WGS) entry which is preliminary data.</text>
</comment>
<dbReference type="InterPro" id="IPR003856">
    <property type="entry name" value="LPS_length_determ_N"/>
</dbReference>
<dbReference type="GO" id="GO:0005886">
    <property type="term" value="C:plasma membrane"/>
    <property type="evidence" value="ECO:0007669"/>
    <property type="project" value="UniProtKB-SubCell"/>
</dbReference>
<sequence>MDNKELELRDYIEVLLRQKWIIVLVFLVSAISAGVGGLYLVKPVYQASALLMISKPRYQVEFEPKIKTPIPLEISLETYKNLIKSADLERKVIKKLGLDQPPDELTVEALNNMVSVEAVSKTDLIRISIKSGVPGKAKEIVNTWVALFIEENKDLNLREIKETQSFIENQLKISEQNLFAAEEELCKFNEESRISVLEKEMADKIGRIISSEGRLADLEVLVKGKEAELNQAKNQLAKQPETLVLTKSMYDDASFNQLTSELTPKEALLLKNLRFESEELNPLYIALRSQVANLKIDLDRYQSEATQLTENVNSYRTRIELIRKELATQELTKCRLERIHS</sequence>
<comment type="subcellular location">
    <subcellularLocation>
        <location evidence="1">Cell membrane</location>
        <topology evidence="1">Multi-pass membrane protein</topology>
    </subcellularLocation>
</comment>
<organism evidence="9">
    <name type="scientific">marine sediment metagenome</name>
    <dbReference type="NCBI Taxonomy" id="412755"/>
    <lineage>
        <taxon>unclassified sequences</taxon>
        <taxon>metagenomes</taxon>
        <taxon>ecological metagenomes</taxon>
    </lineage>
</organism>
<evidence type="ECO:0000256" key="7">
    <source>
        <dbReference type="SAM" id="Phobius"/>
    </source>
</evidence>
<keyword evidence="5 7" id="KW-0472">Membrane</keyword>
<keyword evidence="6" id="KW-0175">Coiled coil</keyword>
<feature type="non-terminal residue" evidence="9">
    <location>
        <position position="341"/>
    </location>
</feature>
<keyword evidence="3 7" id="KW-0812">Transmembrane</keyword>
<dbReference type="GO" id="GO:0004713">
    <property type="term" value="F:protein tyrosine kinase activity"/>
    <property type="evidence" value="ECO:0007669"/>
    <property type="project" value="TreeGrafter"/>
</dbReference>
<dbReference type="PANTHER" id="PTHR32309">
    <property type="entry name" value="TYROSINE-PROTEIN KINASE"/>
    <property type="match status" value="1"/>
</dbReference>
<dbReference type="EMBL" id="BART01006936">
    <property type="protein sequence ID" value="GAG71748.1"/>
    <property type="molecule type" value="Genomic_DNA"/>
</dbReference>
<evidence type="ECO:0000256" key="1">
    <source>
        <dbReference type="ARBA" id="ARBA00004651"/>
    </source>
</evidence>
<reference evidence="9" key="1">
    <citation type="journal article" date="2014" name="Front. Microbiol.">
        <title>High frequency of phylogenetically diverse reductive dehalogenase-homologous genes in deep subseafloor sedimentary metagenomes.</title>
        <authorList>
            <person name="Kawai M."/>
            <person name="Futagami T."/>
            <person name="Toyoda A."/>
            <person name="Takaki Y."/>
            <person name="Nishi S."/>
            <person name="Hori S."/>
            <person name="Arai W."/>
            <person name="Tsubouchi T."/>
            <person name="Morono Y."/>
            <person name="Uchiyama I."/>
            <person name="Ito T."/>
            <person name="Fujiyama A."/>
            <person name="Inagaki F."/>
            <person name="Takami H."/>
        </authorList>
    </citation>
    <scope>NUCLEOTIDE SEQUENCE</scope>
    <source>
        <strain evidence="9">Expedition CK06-06</strain>
    </source>
</reference>
<evidence type="ECO:0000256" key="5">
    <source>
        <dbReference type="ARBA" id="ARBA00023136"/>
    </source>
</evidence>
<protein>
    <recommendedName>
        <fullName evidence="8">Polysaccharide chain length determinant N-terminal domain-containing protein</fullName>
    </recommendedName>
</protein>